<keyword evidence="2" id="KW-1185">Reference proteome</keyword>
<sequence>MATYTAHYTTLNSDMNRQVGMFDFESKSKLNSKNNAHDARLAMLERFGNDALTWQITKIEKKQASSAAIDGQLQLDFRGPAKKKRKTRRKYM</sequence>
<dbReference type="AlphaFoldDB" id="A0AA43RIL8"/>
<gene>
    <name evidence="1" type="ORF">Q3982_02450</name>
</gene>
<dbReference type="Proteomes" id="UP001168575">
    <property type="component" value="Unassembled WGS sequence"/>
</dbReference>
<evidence type="ECO:0000313" key="1">
    <source>
        <dbReference type="EMBL" id="MDO4841521.1"/>
    </source>
</evidence>
<proteinExistence type="predicted"/>
<comment type="caution">
    <text evidence="1">The sequence shown here is derived from an EMBL/GenBank/DDBJ whole genome shotgun (WGS) entry which is preliminary data.</text>
</comment>
<accession>A0AA43RIL8</accession>
<reference evidence="1" key="1">
    <citation type="submission" date="2023-07" db="EMBL/GenBank/DDBJ databases">
        <title>Between Cages and Wild: Unraveling the Impact of Captivity on Animal Microbiomes and Antimicrobial Resistance.</title>
        <authorList>
            <person name="Schmartz G.P."/>
            <person name="Rehner J."/>
            <person name="Schuff M.J."/>
            <person name="Becker S.L."/>
            <person name="Kravczyk M."/>
            <person name="Gurevich A."/>
            <person name="Francke R."/>
            <person name="Mueller R."/>
            <person name="Keller V."/>
            <person name="Keller A."/>
        </authorList>
    </citation>
    <scope>NUCLEOTIDE SEQUENCE</scope>
    <source>
        <strain evidence="1">S12M_St_49</strain>
    </source>
</reference>
<organism evidence="1 2">
    <name type="scientific">Phoenicibacter congonensis</name>
    <dbReference type="NCBI Taxonomy" id="1944646"/>
    <lineage>
        <taxon>Bacteria</taxon>
        <taxon>Bacillati</taxon>
        <taxon>Actinomycetota</taxon>
        <taxon>Coriobacteriia</taxon>
        <taxon>Eggerthellales</taxon>
        <taxon>Eggerthellaceae</taxon>
        <taxon>Phoenicibacter</taxon>
    </lineage>
</organism>
<evidence type="ECO:0000313" key="2">
    <source>
        <dbReference type="Proteomes" id="UP001168575"/>
    </source>
</evidence>
<protein>
    <submittedName>
        <fullName evidence="1">Uncharacterized protein</fullName>
    </submittedName>
</protein>
<name>A0AA43RIL8_9ACTN</name>
<dbReference type="EMBL" id="JAUMVS010000024">
    <property type="protein sequence ID" value="MDO4841521.1"/>
    <property type="molecule type" value="Genomic_DNA"/>
</dbReference>